<feature type="compositionally biased region" description="Basic residues" evidence="1">
    <location>
        <begin position="20"/>
        <end position="35"/>
    </location>
</feature>
<organism evidence="2">
    <name type="scientific">uncultured Leptolyngbya sp</name>
    <dbReference type="NCBI Taxonomy" id="332963"/>
    <lineage>
        <taxon>Bacteria</taxon>
        <taxon>Bacillati</taxon>
        <taxon>Cyanobacteriota</taxon>
        <taxon>Cyanophyceae</taxon>
        <taxon>Leptolyngbyales</taxon>
        <taxon>Leptolyngbyaceae</taxon>
        <taxon>Leptolyngbya group</taxon>
        <taxon>Leptolyngbya</taxon>
        <taxon>environmental samples</taxon>
    </lineage>
</organism>
<dbReference type="AlphaFoldDB" id="A0A6J4LDE0"/>
<proteinExistence type="predicted"/>
<gene>
    <name evidence="2" type="ORF">AVDCRST_MAG94-1886</name>
</gene>
<evidence type="ECO:0000313" key="2">
    <source>
        <dbReference type="EMBL" id="CAA9330593.1"/>
    </source>
</evidence>
<dbReference type="EMBL" id="CADCTY010000658">
    <property type="protein sequence ID" value="CAA9330593.1"/>
    <property type="molecule type" value="Genomic_DNA"/>
</dbReference>
<evidence type="ECO:0000256" key="1">
    <source>
        <dbReference type="SAM" id="MobiDB-lite"/>
    </source>
</evidence>
<reference evidence="2" key="1">
    <citation type="submission" date="2020-02" db="EMBL/GenBank/DDBJ databases">
        <authorList>
            <person name="Meier V. D."/>
        </authorList>
    </citation>
    <scope>NUCLEOTIDE SEQUENCE</scope>
    <source>
        <strain evidence="2">AVDCRST_MAG94</strain>
    </source>
</reference>
<feature type="region of interest" description="Disordered" evidence="1">
    <location>
        <begin position="1"/>
        <end position="42"/>
    </location>
</feature>
<sequence>MSEILDAQLPLRQGRVNPRVVKKPRSKFPAKKRHHLNQETQRPQLLFAILDSA</sequence>
<accession>A0A6J4LDE0</accession>
<name>A0A6J4LDE0_9CYAN</name>
<protein>
    <submittedName>
        <fullName evidence="2">Uncharacterized protein</fullName>
    </submittedName>
</protein>